<feature type="domain" description="Integrase catalytic" evidence="3">
    <location>
        <begin position="300"/>
        <end position="460"/>
    </location>
</feature>
<dbReference type="InterPro" id="IPR036397">
    <property type="entry name" value="RNaseH_sf"/>
</dbReference>
<accession>A0A388M644</accession>
<dbReference type="InterPro" id="IPR020422">
    <property type="entry name" value="TYR_PHOSPHATASE_DUAL_dom"/>
</dbReference>
<feature type="compositionally biased region" description="Low complexity" evidence="1">
    <location>
        <begin position="707"/>
        <end position="720"/>
    </location>
</feature>
<dbReference type="AlphaFoldDB" id="A0A388M644"/>
<evidence type="ECO:0000259" key="2">
    <source>
        <dbReference type="PROSITE" id="PS50056"/>
    </source>
</evidence>
<comment type="caution">
    <text evidence="4">The sequence shown here is derived from an EMBL/GenBank/DDBJ whole genome shotgun (WGS) entry which is preliminary data.</text>
</comment>
<dbReference type="PANTHER" id="PTHR37984:SF5">
    <property type="entry name" value="PROTEIN NYNRIN-LIKE"/>
    <property type="match status" value="1"/>
</dbReference>
<dbReference type="GO" id="GO:0003676">
    <property type="term" value="F:nucleic acid binding"/>
    <property type="evidence" value="ECO:0007669"/>
    <property type="project" value="InterPro"/>
</dbReference>
<reference evidence="4 5" key="1">
    <citation type="journal article" date="2018" name="Cell">
        <title>The Chara Genome: Secondary Complexity and Implications for Plant Terrestrialization.</title>
        <authorList>
            <person name="Nishiyama T."/>
            <person name="Sakayama H."/>
            <person name="Vries J.D."/>
            <person name="Buschmann H."/>
            <person name="Saint-Marcoux D."/>
            <person name="Ullrich K.K."/>
            <person name="Haas F.B."/>
            <person name="Vanderstraeten L."/>
            <person name="Becker D."/>
            <person name="Lang D."/>
            <person name="Vosolsobe S."/>
            <person name="Rombauts S."/>
            <person name="Wilhelmsson P.K.I."/>
            <person name="Janitza P."/>
            <person name="Kern R."/>
            <person name="Heyl A."/>
            <person name="Rumpler F."/>
            <person name="Villalobos L.I.A.C."/>
            <person name="Clay J.M."/>
            <person name="Skokan R."/>
            <person name="Toyoda A."/>
            <person name="Suzuki Y."/>
            <person name="Kagoshima H."/>
            <person name="Schijlen E."/>
            <person name="Tajeshwar N."/>
            <person name="Catarino B."/>
            <person name="Hetherington A.J."/>
            <person name="Saltykova A."/>
            <person name="Bonnot C."/>
            <person name="Breuninger H."/>
            <person name="Symeonidi A."/>
            <person name="Radhakrishnan G.V."/>
            <person name="Van Nieuwerburgh F."/>
            <person name="Deforce D."/>
            <person name="Chang C."/>
            <person name="Karol K.G."/>
            <person name="Hedrich R."/>
            <person name="Ulvskov P."/>
            <person name="Glockner G."/>
            <person name="Delwiche C.F."/>
            <person name="Petrasek J."/>
            <person name="Van de Peer Y."/>
            <person name="Friml J."/>
            <person name="Beilby M."/>
            <person name="Dolan L."/>
            <person name="Kohara Y."/>
            <person name="Sugano S."/>
            <person name="Fujiyama A."/>
            <person name="Delaux P.-M."/>
            <person name="Quint M."/>
            <person name="TheiBen G."/>
            <person name="Hagemann M."/>
            <person name="Harholt J."/>
            <person name="Dunand C."/>
            <person name="Zachgo S."/>
            <person name="Langdale J."/>
            <person name="Maumus F."/>
            <person name="Straeten D.V.D."/>
            <person name="Gould S.B."/>
            <person name="Rensing S.A."/>
        </authorList>
    </citation>
    <scope>NUCLEOTIDE SEQUENCE [LARGE SCALE GENOMIC DNA]</scope>
    <source>
        <strain evidence="4 5">S276</strain>
    </source>
</reference>
<dbReference type="InterPro" id="IPR001584">
    <property type="entry name" value="Integrase_cat-core"/>
</dbReference>
<proteinExistence type="predicted"/>
<dbReference type="PANTHER" id="PTHR37984">
    <property type="entry name" value="PROTEIN CBG26694"/>
    <property type="match status" value="1"/>
</dbReference>
<dbReference type="OrthoDB" id="273181at2759"/>
<dbReference type="Gene3D" id="3.90.190.10">
    <property type="entry name" value="Protein tyrosine phosphatase superfamily"/>
    <property type="match status" value="1"/>
</dbReference>
<feature type="compositionally biased region" description="Low complexity" evidence="1">
    <location>
        <begin position="607"/>
        <end position="659"/>
    </location>
</feature>
<feature type="compositionally biased region" description="Basic and acidic residues" evidence="1">
    <location>
        <begin position="32"/>
        <end position="43"/>
    </location>
</feature>
<dbReference type="Gene3D" id="3.30.420.10">
    <property type="entry name" value="Ribonuclease H-like superfamily/Ribonuclease H"/>
    <property type="match status" value="1"/>
</dbReference>
<feature type="region of interest" description="Disordered" evidence="1">
    <location>
        <begin position="24"/>
        <end position="47"/>
    </location>
</feature>
<dbReference type="Gramene" id="GBG89942">
    <property type="protein sequence ID" value="GBG89942"/>
    <property type="gene ID" value="CBR_g50032"/>
</dbReference>
<evidence type="ECO:0000259" key="3">
    <source>
        <dbReference type="PROSITE" id="PS50994"/>
    </source>
</evidence>
<dbReference type="InterPro" id="IPR050951">
    <property type="entry name" value="Retrovirus_Pol_polyprotein"/>
</dbReference>
<dbReference type="PROSITE" id="PS50994">
    <property type="entry name" value="INTEGRASE"/>
    <property type="match status" value="1"/>
</dbReference>
<evidence type="ECO:0000313" key="5">
    <source>
        <dbReference type="Proteomes" id="UP000265515"/>
    </source>
</evidence>
<keyword evidence="5" id="KW-1185">Reference proteome</keyword>
<dbReference type="InterPro" id="IPR000387">
    <property type="entry name" value="Tyr_Pase_dom"/>
</dbReference>
<feature type="compositionally biased region" description="Basic and acidic residues" evidence="1">
    <location>
        <begin position="684"/>
        <end position="693"/>
    </location>
</feature>
<dbReference type="Proteomes" id="UP000265515">
    <property type="component" value="Unassembled WGS sequence"/>
</dbReference>
<dbReference type="Pfam" id="PF17921">
    <property type="entry name" value="Integrase_H2C2"/>
    <property type="match status" value="1"/>
</dbReference>
<dbReference type="EMBL" id="BFEA01000773">
    <property type="protein sequence ID" value="GBG89942.1"/>
    <property type="molecule type" value="Genomic_DNA"/>
</dbReference>
<dbReference type="Pfam" id="PF00665">
    <property type="entry name" value="rve"/>
    <property type="match status" value="1"/>
</dbReference>
<feature type="region of interest" description="Disordered" evidence="1">
    <location>
        <begin position="607"/>
        <end position="803"/>
    </location>
</feature>
<dbReference type="SUPFAM" id="SSF53098">
    <property type="entry name" value="Ribonuclease H-like"/>
    <property type="match status" value="1"/>
</dbReference>
<dbReference type="GO" id="GO:0016791">
    <property type="term" value="F:phosphatase activity"/>
    <property type="evidence" value="ECO:0007669"/>
    <property type="project" value="UniProtKB-ARBA"/>
</dbReference>
<feature type="domain" description="Tyrosine specific protein phosphatases" evidence="2">
    <location>
        <begin position="115"/>
        <end position="169"/>
    </location>
</feature>
<evidence type="ECO:0000256" key="1">
    <source>
        <dbReference type="SAM" id="MobiDB-lite"/>
    </source>
</evidence>
<dbReference type="Pfam" id="PF00782">
    <property type="entry name" value="DSPc"/>
    <property type="match status" value="1"/>
</dbReference>
<gene>
    <name evidence="4" type="ORF">CBR_g50032</name>
</gene>
<dbReference type="Gene3D" id="1.10.340.70">
    <property type="match status" value="1"/>
</dbReference>
<dbReference type="SMART" id="SM00195">
    <property type="entry name" value="DSPc"/>
    <property type="match status" value="1"/>
</dbReference>
<dbReference type="SUPFAM" id="SSF52799">
    <property type="entry name" value="(Phosphotyrosine protein) phosphatases II"/>
    <property type="match status" value="1"/>
</dbReference>
<sequence>MLSEEPGSGLYGSLHVVHKHTCRAQGASGGMTEKEGWEKRKEEAGEEVLGSTDSWQWSLNWNEITPTIVVGACPRSADDVIPFESIRKRAMENGVFLARVPIRDFDHADQALMLPEAVRMLNVLVSRGRRVYVHCTAGINRATLSVVGYLTFVQGFTLDDAVQLVKKKRKVAHPYIDCWQEVKKKLLDGRQEELTGLSRKIYEGRCEGGQEGSSQSDWQAAQGINACVPNSESLRSLFLGECHDATGHFGYKKTAANSLQRFWWPTMMGDAQLYVATCQVCQRDKPRTQAPLGLLKPLPIPERPGESLSMDFMDTLITSKSGMRQIFVIVDRFSKYARLIAMPETTKTEYVIKLFKENWIRDFGLPKSIVSDRDVRFTSELWKAAAAEQGTQLQMTSGSHPEANGQAEQMNRTVQHLLRHYIKPNQVDWDEKLALVASLYNNAVHSATGRAAICRIFARWLEVDLGALDVERELTERRMQSAVDRANALADSAKRLARDAEKRKALEVTNGAAFSYAAYVADAEKLIEDEVYEPEEPYYPMSEECDVVTRECTAEAEEPGQFDDEWGLDPQQRSEVGQRITVAAASSSLTSSKVVASSVSVSVSVSATESSPTSLHSSPSSSSSSSSLSSSASSSSASSAAVSSSVASHQVAGAASPGASPTPPSTQQPEPSLGVPQAETQSESVREESRAELKPGSALASSSHQLPAAASADASTTPPSTQQPHSSLGVPQAETQSESVKEQSLPEQKPGNALPSSLLHQVPEAASPDTSPDPSSTQQPQESLGVPRAESQSESVREQSLPE</sequence>
<dbReference type="InterPro" id="IPR041588">
    <property type="entry name" value="Integrase_H2C2"/>
</dbReference>
<feature type="compositionally biased region" description="Low complexity" evidence="1">
    <location>
        <begin position="763"/>
        <end position="783"/>
    </location>
</feature>
<protein>
    <recommendedName>
        <fullName evidence="6">Integrase catalytic domain-containing protein</fullName>
    </recommendedName>
</protein>
<dbReference type="InterPro" id="IPR029021">
    <property type="entry name" value="Prot-tyrosine_phosphatase-like"/>
</dbReference>
<dbReference type="GO" id="GO:0015074">
    <property type="term" value="P:DNA integration"/>
    <property type="evidence" value="ECO:0007669"/>
    <property type="project" value="InterPro"/>
</dbReference>
<evidence type="ECO:0008006" key="6">
    <source>
        <dbReference type="Google" id="ProtNLM"/>
    </source>
</evidence>
<dbReference type="InterPro" id="IPR000340">
    <property type="entry name" value="Dual-sp_phosphatase_cat-dom"/>
</dbReference>
<dbReference type="InterPro" id="IPR012337">
    <property type="entry name" value="RNaseH-like_sf"/>
</dbReference>
<name>A0A388M644_CHABU</name>
<dbReference type="PROSITE" id="PS50056">
    <property type="entry name" value="TYR_PHOSPHATASE_2"/>
    <property type="match status" value="1"/>
</dbReference>
<evidence type="ECO:0000313" key="4">
    <source>
        <dbReference type="EMBL" id="GBG89942.1"/>
    </source>
</evidence>
<organism evidence="4 5">
    <name type="scientific">Chara braunii</name>
    <name type="common">Braun's stonewort</name>
    <dbReference type="NCBI Taxonomy" id="69332"/>
    <lineage>
        <taxon>Eukaryota</taxon>
        <taxon>Viridiplantae</taxon>
        <taxon>Streptophyta</taxon>
        <taxon>Charophyceae</taxon>
        <taxon>Charales</taxon>
        <taxon>Characeae</taxon>
        <taxon>Chara</taxon>
    </lineage>
</organism>